<gene>
    <name evidence="3" type="ORF">N7468_001733</name>
</gene>
<comment type="caution">
    <text evidence="3">The sequence shown here is derived from an EMBL/GenBank/DDBJ whole genome shotgun (WGS) entry which is preliminary data.</text>
</comment>
<feature type="region of interest" description="Disordered" evidence="1">
    <location>
        <begin position="180"/>
        <end position="206"/>
    </location>
</feature>
<name>A0A9W9PHC8_9EURO</name>
<dbReference type="AlphaFoldDB" id="A0A9W9PHC8"/>
<protein>
    <submittedName>
        <fullName evidence="3">Uncharacterized protein</fullName>
    </submittedName>
</protein>
<evidence type="ECO:0000256" key="2">
    <source>
        <dbReference type="SAM" id="Phobius"/>
    </source>
</evidence>
<evidence type="ECO:0000313" key="4">
    <source>
        <dbReference type="Proteomes" id="UP001150941"/>
    </source>
</evidence>
<dbReference type="RefSeq" id="XP_058334171.1">
    <property type="nucleotide sequence ID" value="XM_058471030.1"/>
</dbReference>
<sequence>MVDLDDHPEHPKSCLLRHSNGRPQLAPQDTSKWSSSSWTMRPGLGNPGALPLLALVVFSLLTLALSLSSIYKFADFPYGPRRTGPSHPGKHLRSAARAAPGQPQCLELRAVAAAPKSSAVFPGEWPGDAPGKTASASNASRFAYSSDSSFTFTRRAGEFRTYVVQQLDHYQLLTPFANRSRPTALPASNPNTTLSNATPLPTPLHNSSDSPSYTIYSLSSSTFGNFELPSWSAAWQQACHAATALWDIPENAPAAIKSVIKSGASYTTSVFSNFQSEATAPGMSNSPSEPQSVDCAYGPDYVDKSHNPSMNQNTDAAGRHSTELRSSCMAVVIGLIVGIAWF</sequence>
<organism evidence="3 4">
    <name type="scientific">Penicillium chermesinum</name>
    <dbReference type="NCBI Taxonomy" id="63820"/>
    <lineage>
        <taxon>Eukaryota</taxon>
        <taxon>Fungi</taxon>
        <taxon>Dikarya</taxon>
        <taxon>Ascomycota</taxon>
        <taxon>Pezizomycotina</taxon>
        <taxon>Eurotiomycetes</taxon>
        <taxon>Eurotiomycetidae</taxon>
        <taxon>Eurotiales</taxon>
        <taxon>Aspergillaceae</taxon>
        <taxon>Penicillium</taxon>
    </lineage>
</organism>
<keyword evidence="4" id="KW-1185">Reference proteome</keyword>
<feature type="compositionally biased region" description="Polar residues" evidence="1">
    <location>
        <begin position="186"/>
        <end position="199"/>
    </location>
</feature>
<feature type="transmembrane region" description="Helical" evidence="2">
    <location>
        <begin position="49"/>
        <end position="71"/>
    </location>
</feature>
<reference evidence="3" key="2">
    <citation type="journal article" date="2023" name="IMA Fungus">
        <title>Comparative genomic study of the Penicillium genus elucidates a diverse pangenome and 15 lateral gene transfer events.</title>
        <authorList>
            <person name="Petersen C."/>
            <person name="Sorensen T."/>
            <person name="Nielsen M.R."/>
            <person name="Sondergaard T.E."/>
            <person name="Sorensen J.L."/>
            <person name="Fitzpatrick D.A."/>
            <person name="Frisvad J.C."/>
            <person name="Nielsen K.L."/>
        </authorList>
    </citation>
    <scope>NUCLEOTIDE SEQUENCE</scope>
    <source>
        <strain evidence="3">IBT 19713</strain>
    </source>
</reference>
<dbReference type="Proteomes" id="UP001150941">
    <property type="component" value="Unassembled WGS sequence"/>
</dbReference>
<keyword evidence="2" id="KW-1133">Transmembrane helix</keyword>
<dbReference type="EMBL" id="JAPQKS010000002">
    <property type="protein sequence ID" value="KAJ5246750.1"/>
    <property type="molecule type" value="Genomic_DNA"/>
</dbReference>
<feature type="transmembrane region" description="Helical" evidence="2">
    <location>
        <begin position="324"/>
        <end position="341"/>
    </location>
</feature>
<evidence type="ECO:0000256" key="1">
    <source>
        <dbReference type="SAM" id="MobiDB-lite"/>
    </source>
</evidence>
<evidence type="ECO:0000313" key="3">
    <source>
        <dbReference type="EMBL" id="KAJ5246750.1"/>
    </source>
</evidence>
<feature type="region of interest" description="Disordered" evidence="1">
    <location>
        <begin position="1"/>
        <end position="39"/>
    </location>
</feature>
<dbReference type="OrthoDB" id="4344543at2759"/>
<reference evidence="3" key="1">
    <citation type="submission" date="2022-11" db="EMBL/GenBank/DDBJ databases">
        <authorList>
            <person name="Petersen C."/>
        </authorList>
    </citation>
    <scope>NUCLEOTIDE SEQUENCE</scope>
    <source>
        <strain evidence="3">IBT 19713</strain>
    </source>
</reference>
<keyword evidence="2" id="KW-0812">Transmembrane</keyword>
<proteinExistence type="predicted"/>
<feature type="compositionally biased region" description="Basic and acidic residues" evidence="1">
    <location>
        <begin position="1"/>
        <end position="12"/>
    </location>
</feature>
<keyword evidence="2" id="KW-0472">Membrane</keyword>
<dbReference type="GeneID" id="83198333"/>
<feature type="compositionally biased region" description="Polar residues" evidence="1">
    <location>
        <begin position="27"/>
        <end position="39"/>
    </location>
</feature>
<accession>A0A9W9PHC8</accession>